<evidence type="ECO:0000256" key="8">
    <source>
        <dbReference type="PROSITE-ProRule" id="PRU01360"/>
    </source>
</evidence>
<feature type="domain" description="TonB-dependent receptor-like beta-barrel" evidence="11">
    <location>
        <begin position="264"/>
        <end position="664"/>
    </location>
</feature>
<proteinExistence type="inferred from homology"/>
<evidence type="ECO:0000256" key="9">
    <source>
        <dbReference type="RuleBase" id="RU003357"/>
    </source>
</evidence>
<sequence length="695" mass="73585">MRHFLTAAATMTLLLPGAAWAADSEAKAAAAPADGRHETVPTDIVVTANARSRKDILSSVTVLSGETLQEIKRASIGETLASQPGVSATSFGPTASRPILRGLGGDRIRVLTDGIGSFDASATSADHAVAINPLTADRIEVIRGPAALLYGSSAIGGVVNVIDSRIPRRVPQEPIHAALDAGYGSAAQDRNVAGAADLPIGGHWVAHVDGSFDKSGDLETGGFVLSAPLRAQAAASDDPAIRALGGLRGKIPNTQARSWSVAGGLAYINDGGSIGLAVTRTASLYGVPIRYSLDPAIEDEQPRIDLRQTRVDFRAELTPHGPWLDTLRLRAGYADYRHDELEPDGAIATTFLNKGMEARLDFVQAKRGAWSGESGGQILTRDFSAIGDEKFLPPSHAEQYGLFTLQRLGLGALKLEAGGRIEHQDANAAADATLGNPRLERRLTTYSGSVGAGYTVAPGYRLGLNLTHSERAPSVEELFSNGPHGGTQAFEVGDTGLGKEKSNGAELTAHGGGTGYSIDLSAYYNHFSNFIYQTPTGEVRDDLPVYAYRSGAANQWGFEAAGEATLARLAGFTIKADGQADYVRITIRQVGPAPLIPPLRLRGGLSAGSDHWDLRGEAEHAFRHDRIAENETETPGYTLVNAAIAYRPRGTESPITLRLQANNLFDVVARRSTSLLKDYAPLAGRDIRLGVSVRI</sequence>
<evidence type="ECO:0000256" key="7">
    <source>
        <dbReference type="ARBA" id="ARBA00023237"/>
    </source>
</evidence>
<keyword evidence="5 9" id="KW-0798">TonB box</keyword>
<evidence type="ECO:0000256" key="5">
    <source>
        <dbReference type="ARBA" id="ARBA00023077"/>
    </source>
</evidence>
<evidence type="ECO:0000256" key="2">
    <source>
        <dbReference type="ARBA" id="ARBA00022448"/>
    </source>
</evidence>
<keyword evidence="13" id="KW-0675">Receptor</keyword>
<keyword evidence="10" id="KW-0732">Signal</keyword>
<reference evidence="13" key="1">
    <citation type="journal article" date="2022" name="Toxins">
        <title>Genomic Analysis of Sphingopyxis sp. USTB-05 for Biodegrading Cyanobacterial Hepatotoxins.</title>
        <authorList>
            <person name="Liu C."/>
            <person name="Xu Q."/>
            <person name="Zhao Z."/>
            <person name="Zhang H."/>
            <person name="Liu X."/>
            <person name="Yin C."/>
            <person name="Liu Y."/>
            <person name="Yan H."/>
        </authorList>
    </citation>
    <scope>NUCLEOTIDE SEQUENCE</scope>
    <source>
        <strain evidence="13">NBD5</strain>
    </source>
</reference>
<evidence type="ECO:0000256" key="3">
    <source>
        <dbReference type="ARBA" id="ARBA00022452"/>
    </source>
</evidence>
<gene>
    <name evidence="13" type="ORF">LHA26_12455</name>
</gene>
<accession>A0ABY4X5D4</accession>
<keyword evidence="2 8" id="KW-0813">Transport</keyword>
<evidence type="ECO:0000313" key="13">
    <source>
        <dbReference type="EMBL" id="USI72112.1"/>
    </source>
</evidence>
<dbReference type="InterPro" id="IPR039426">
    <property type="entry name" value="TonB-dep_rcpt-like"/>
</dbReference>
<feature type="domain" description="TonB-dependent receptor plug" evidence="12">
    <location>
        <begin position="54"/>
        <end position="158"/>
    </location>
</feature>
<dbReference type="InterPro" id="IPR037066">
    <property type="entry name" value="Plug_dom_sf"/>
</dbReference>
<evidence type="ECO:0000256" key="10">
    <source>
        <dbReference type="SAM" id="SignalP"/>
    </source>
</evidence>
<dbReference type="EMBL" id="CP084930">
    <property type="protein sequence ID" value="USI72112.1"/>
    <property type="molecule type" value="Genomic_DNA"/>
</dbReference>
<dbReference type="Pfam" id="PF07715">
    <property type="entry name" value="Plug"/>
    <property type="match status" value="1"/>
</dbReference>
<evidence type="ECO:0000313" key="14">
    <source>
        <dbReference type="Proteomes" id="UP001056937"/>
    </source>
</evidence>
<dbReference type="PANTHER" id="PTHR30069:SF40">
    <property type="entry name" value="TONB-DEPENDENT RECEPTOR NMB0964-RELATED"/>
    <property type="match status" value="1"/>
</dbReference>
<comment type="subcellular location">
    <subcellularLocation>
        <location evidence="1 8">Cell outer membrane</location>
        <topology evidence="1 8">Multi-pass membrane protein</topology>
    </subcellularLocation>
</comment>
<dbReference type="Gene3D" id="2.170.130.10">
    <property type="entry name" value="TonB-dependent receptor, plug domain"/>
    <property type="match status" value="1"/>
</dbReference>
<keyword evidence="14" id="KW-1185">Reference proteome</keyword>
<keyword evidence="6 8" id="KW-0472">Membrane</keyword>
<dbReference type="InterPro" id="IPR000531">
    <property type="entry name" value="Beta-barrel_TonB"/>
</dbReference>
<keyword evidence="4 8" id="KW-0812">Transmembrane</keyword>
<keyword evidence="7 8" id="KW-0998">Cell outer membrane</keyword>
<feature type="chain" id="PRO_5045504057" evidence="10">
    <location>
        <begin position="22"/>
        <end position="695"/>
    </location>
</feature>
<dbReference type="Pfam" id="PF00593">
    <property type="entry name" value="TonB_dep_Rec_b-barrel"/>
    <property type="match status" value="1"/>
</dbReference>
<dbReference type="PROSITE" id="PS52016">
    <property type="entry name" value="TONB_DEPENDENT_REC_3"/>
    <property type="match status" value="1"/>
</dbReference>
<name>A0ABY4X5D4_9SPHN</name>
<dbReference type="SUPFAM" id="SSF56935">
    <property type="entry name" value="Porins"/>
    <property type="match status" value="1"/>
</dbReference>
<dbReference type="PANTHER" id="PTHR30069">
    <property type="entry name" value="TONB-DEPENDENT OUTER MEMBRANE RECEPTOR"/>
    <property type="match status" value="1"/>
</dbReference>
<evidence type="ECO:0000259" key="11">
    <source>
        <dbReference type="Pfam" id="PF00593"/>
    </source>
</evidence>
<dbReference type="RefSeq" id="WP_252165921.1">
    <property type="nucleotide sequence ID" value="NZ_CP084930.1"/>
</dbReference>
<evidence type="ECO:0000259" key="12">
    <source>
        <dbReference type="Pfam" id="PF07715"/>
    </source>
</evidence>
<protein>
    <submittedName>
        <fullName evidence="13">TonB-dependent receptor</fullName>
    </submittedName>
</protein>
<keyword evidence="3 8" id="KW-1134">Transmembrane beta strand</keyword>
<dbReference type="Proteomes" id="UP001056937">
    <property type="component" value="Chromosome 1"/>
</dbReference>
<evidence type="ECO:0000256" key="4">
    <source>
        <dbReference type="ARBA" id="ARBA00022692"/>
    </source>
</evidence>
<evidence type="ECO:0000256" key="6">
    <source>
        <dbReference type="ARBA" id="ARBA00023136"/>
    </source>
</evidence>
<feature type="signal peptide" evidence="10">
    <location>
        <begin position="1"/>
        <end position="21"/>
    </location>
</feature>
<comment type="similarity">
    <text evidence="8 9">Belongs to the TonB-dependent receptor family.</text>
</comment>
<dbReference type="Gene3D" id="2.40.170.20">
    <property type="entry name" value="TonB-dependent receptor, beta-barrel domain"/>
    <property type="match status" value="1"/>
</dbReference>
<organism evidence="13 14">
    <name type="scientific">Sphingomonas morindae</name>
    <dbReference type="NCBI Taxonomy" id="1541170"/>
    <lineage>
        <taxon>Bacteria</taxon>
        <taxon>Pseudomonadati</taxon>
        <taxon>Pseudomonadota</taxon>
        <taxon>Alphaproteobacteria</taxon>
        <taxon>Sphingomonadales</taxon>
        <taxon>Sphingomonadaceae</taxon>
        <taxon>Sphingomonas</taxon>
    </lineage>
</organism>
<evidence type="ECO:0000256" key="1">
    <source>
        <dbReference type="ARBA" id="ARBA00004571"/>
    </source>
</evidence>
<dbReference type="InterPro" id="IPR012910">
    <property type="entry name" value="Plug_dom"/>
</dbReference>
<dbReference type="InterPro" id="IPR036942">
    <property type="entry name" value="Beta-barrel_TonB_sf"/>
</dbReference>